<dbReference type="GO" id="GO:0008235">
    <property type="term" value="F:metalloexopeptidase activity"/>
    <property type="evidence" value="ECO:0007669"/>
    <property type="project" value="InterPro"/>
</dbReference>
<comment type="similarity">
    <text evidence="2">Belongs to the peptidase M28 family. M28B subfamily.</text>
</comment>
<proteinExistence type="inferred from homology"/>
<name>A0A7S4VV28_9DINO</name>
<dbReference type="PANTHER" id="PTHR12147:SF26">
    <property type="entry name" value="PEPTIDASE M28 DOMAIN-CONTAINING PROTEIN"/>
    <property type="match status" value="1"/>
</dbReference>
<dbReference type="SUPFAM" id="SSF53187">
    <property type="entry name" value="Zn-dependent exopeptidases"/>
    <property type="match status" value="1"/>
</dbReference>
<dbReference type="Gene3D" id="3.40.630.10">
    <property type="entry name" value="Zn peptidases"/>
    <property type="match status" value="1"/>
</dbReference>
<dbReference type="AlphaFoldDB" id="A0A7S4VV28"/>
<dbReference type="GO" id="GO:0006508">
    <property type="term" value="P:proteolysis"/>
    <property type="evidence" value="ECO:0007669"/>
    <property type="project" value="InterPro"/>
</dbReference>
<evidence type="ECO:0000256" key="1">
    <source>
        <dbReference type="ARBA" id="ARBA00001947"/>
    </source>
</evidence>
<sequence>MRQFALLFLVSCCTAADAASLPRFAAGEGTELKASLEKDGKWWAHLGDHVYHAPSSSSGLSSRVGDYYYAFGSDSALSNKLRDRRVGGEGRLHIFHLPEGPSMLQVENTRRSRRSALSAFNQLKEHMKLQSWFPVYKQDSSYQNPLNANGQELEKLAVSKITADRLMAYLKDITSFSTRSFQNPQASRNVQSFIKKEFQKLNFTTCEHTFSFGGPSTNLVAFAPGSSKTGDVVVMGAHYDDIPAFGHAPGAEDNGSGLAALLGIMRAFQEAGIKTKKSVAFVGFAGEEPGLLGSEAYANSILSSKTNMDQCLPPAPEGSGKSSSFLSRFSSLRKRENFQAIVMDEVGWQSPSLSSPTVNLESYDWTKDLMEHLAQSSKDHNGDSLTVVHSNHPFGSDHMSFLDRRIPAVLTINGDDEAYPFYHSSGDEITQVTGSLVEKIAKMNMGGLLRLAGIESQVQTS</sequence>
<keyword evidence="3" id="KW-0732">Signal</keyword>
<dbReference type="Pfam" id="PF04389">
    <property type="entry name" value="Peptidase_M28"/>
    <property type="match status" value="1"/>
</dbReference>
<gene>
    <name evidence="5" type="ORF">AMON00008_LOCUS63983</name>
</gene>
<feature type="signal peptide" evidence="3">
    <location>
        <begin position="1"/>
        <end position="18"/>
    </location>
</feature>
<evidence type="ECO:0000256" key="2">
    <source>
        <dbReference type="ARBA" id="ARBA00005634"/>
    </source>
</evidence>
<reference evidence="5" key="1">
    <citation type="submission" date="2021-01" db="EMBL/GenBank/DDBJ databases">
        <authorList>
            <person name="Corre E."/>
            <person name="Pelletier E."/>
            <person name="Niang G."/>
            <person name="Scheremetjew M."/>
            <person name="Finn R."/>
            <person name="Kale V."/>
            <person name="Holt S."/>
            <person name="Cochrane G."/>
            <person name="Meng A."/>
            <person name="Brown T."/>
            <person name="Cohen L."/>
        </authorList>
    </citation>
    <scope>NUCLEOTIDE SEQUENCE</scope>
    <source>
        <strain evidence="5">CCMP3105</strain>
    </source>
</reference>
<organism evidence="5">
    <name type="scientific">Alexandrium monilatum</name>
    <dbReference type="NCBI Taxonomy" id="311494"/>
    <lineage>
        <taxon>Eukaryota</taxon>
        <taxon>Sar</taxon>
        <taxon>Alveolata</taxon>
        <taxon>Dinophyceae</taxon>
        <taxon>Gonyaulacales</taxon>
        <taxon>Pyrocystaceae</taxon>
        <taxon>Alexandrium</taxon>
    </lineage>
</organism>
<dbReference type="InterPro" id="IPR007484">
    <property type="entry name" value="Peptidase_M28"/>
</dbReference>
<comment type="cofactor">
    <cofactor evidence="1">
        <name>Zn(2+)</name>
        <dbReference type="ChEBI" id="CHEBI:29105"/>
    </cofactor>
</comment>
<feature type="domain" description="Peptidase M28" evidence="4">
    <location>
        <begin position="218"/>
        <end position="443"/>
    </location>
</feature>
<evidence type="ECO:0000259" key="4">
    <source>
        <dbReference type="Pfam" id="PF04389"/>
    </source>
</evidence>
<evidence type="ECO:0000313" key="5">
    <source>
        <dbReference type="EMBL" id="CAE4667751.1"/>
    </source>
</evidence>
<dbReference type="EMBL" id="HBNR01089210">
    <property type="protein sequence ID" value="CAE4667751.1"/>
    <property type="molecule type" value="Transcribed_RNA"/>
</dbReference>
<dbReference type="PANTHER" id="PTHR12147">
    <property type="entry name" value="METALLOPEPTIDASE M28 FAMILY MEMBER"/>
    <property type="match status" value="1"/>
</dbReference>
<feature type="chain" id="PRO_5030756157" description="Peptidase M28 domain-containing protein" evidence="3">
    <location>
        <begin position="19"/>
        <end position="461"/>
    </location>
</feature>
<protein>
    <recommendedName>
        <fullName evidence="4">Peptidase M28 domain-containing protein</fullName>
    </recommendedName>
</protein>
<accession>A0A7S4VV28</accession>
<evidence type="ECO:0000256" key="3">
    <source>
        <dbReference type="SAM" id="SignalP"/>
    </source>
</evidence>
<dbReference type="InterPro" id="IPR045175">
    <property type="entry name" value="M28_fam"/>
</dbReference>